<feature type="binding site" evidence="3">
    <location>
        <begin position="84"/>
        <end position="87"/>
    </location>
    <ligand>
        <name>substrate</name>
    </ligand>
</feature>
<dbReference type="SUPFAM" id="SSF100950">
    <property type="entry name" value="NagB/RpiA/CoA transferase-like"/>
    <property type="match status" value="1"/>
</dbReference>
<evidence type="ECO:0000256" key="1">
    <source>
        <dbReference type="ARBA" id="ARBA00001713"/>
    </source>
</evidence>
<dbReference type="OrthoDB" id="5870696at2"/>
<comment type="catalytic activity">
    <reaction evidence="1 3">
        <text>aldehydo-D-ribose 5-phosphate = D-ribulose 5-phosphate</text>
        <dbReference type="Rhea" id="RHEA:14657"/>
        <dbReference type="ChEBI" id="CHEBI:58121"/>
        <dbReference type="ChEBI" id="CHEBI:58273"/>
        <dbReference type="EC" id="5.3.1.6"/>
    </reaction>
</comment>
<comment type="pathway">
    <text evidence="3">Carbohydrate degradation; pentose phosphate pathway; D-ribose 5-phosphate from D-ribulose 5-phosphate (non-oxidative stage): step 1/1.</text>
</comment>
<dbReference type="PANTHER" id="PTHR11934:SF0">
    <property type="entry name" value="RIBOSE-5-PHOSPHATE ISOMERASE"/>
    <property type="match status" value="1"/>
</dbReference>
<gene>
    <name evidence="3 4" type="primary">rpiA</name>
    <name evidence="4" type="ORF">Pla110_07330</name>
</gene>
<comment type="similarity">
    <text evidence="3">Belongs to the ribose 5-phosphate isomerase family.</text>
</comment>
<dbReference type="Gene3D" id="3.40.50.1360">
    <property type="match status" value="1"/>
</dbReference>
<dbReference type="FunFam" id="3.40.50.1360:FF:000001">
    <property type="entry name" value="Ribose-5-phosphate isomerase A"/>
    <property type="match status" value="1"/>
</dbReference>
<comment type="subunit">
    <text evidence="3">Homodimer.</text>
</comment>
<feature type="active site" description="Proton acceptor" evidence="3">
    <location>
        <position position="106"/>
    </location>
</feature>
<reference evidence="4 5" key="1">
    <citation type="submission" date="2019-02" db="EMBL/GenBank/DDBJ databases">
        <title>Deep-cultivation of Planctomycetes and their phenomic and genomic characterization uncovers novel biology.</title>
        <authorList>
            <person name="Wiegand S."/>
            <person name="Jogler M."/>
            <person name="Boedeker C."/>
            <person name="Pinto D."/>
            <person name="Vollmers J."/>
            <person name="Rivas-Marin E."/>
            <person name="Kohn T."/>
            <person name="Peeters S.H."/>
            <person name="Heuer A."/>
            <person name="Rast P."/>
            <person name="Oberbeckmann S."/>
            <person name="Bunk B."/>
            <person name="Jeske O."/>
            <person name="Meyerdierks A."/>
            <person name="Storesund J.E."/>
            <person name="Kallscheuer N."/>
            <person name="Luecker S."/>
            <person name="Lage O.M."/>
            <person name="Pohl T."/>
            <person name="Merkel B.J."/>
            <person name="Hornburger P."/>
            <person name="Mueller R.-W."/>
            <person name="Bruemmer F."/>
            <person name="Labrenz M."/>
            <person name="Spormann A.M."/>
            <person name="Op den Camp H."/>
            <person name="Overmann J."/>
            <person name="Amann R."/>
            <person name="Jetten M.S.M."/>
            <person name="Mascher T."/>
            <person name="Medema M.H."/>
            <person name="Devos D.P."/>
            <person name="Kaster A.-K."/>
            <person name="Ovreas L."/>
            <person name="Rohde M."/>
            <person name="Galperin M.Y."/>
            <person name="Jogler C."/>
        </authorList>
    </citation>
    <scope>NUCLEOTIDE SEQUENCE [LARGE SCALE GENOMIC DNA]</scope>
    <source>
        <strain evidence="4 5">Pla110</strain>
    </source>
</reference>
<protein>
    <recommendedName>
        <fullName evidence="3">Ribose-5-phosphate isomerase A</fullName>
        <ecNumber evidence="3">5.3.1.6</ecNumber>
    </recommendedName>
    <alternativeName>
        <fullName evidence="3">Phosphoriboisomerase A</fullName>
        <shortName evidence="3">PRI</shortName>
    </alternativeName>
</protein>
<evidence type="ECO:0000313" key="5">
    <source>
        <dbReference type="Proteomes" id="UP000317178"/>
    </source>
</evidence>
<organism evidence="4 5">
    <name type="scientific">Polystyrenella longa</name>
    <dbReference type="NCBI Taxonomy" id="2528007"/>
    <lineage>
        <taxon>Bacteria</taxon>
        <taxon>Pseudomonadati</taxon>
        <taxon>Planctomycetota</taxon>
        <taxon>Planctomycetia</taxon>
        <taxon>Planctomycetales</taxon>
        <taxon>Planctomycetaceae</taxon>
        <taxon>Polystyrenella</taxon>
    </lineage>
</organism>
<dbReference type="AlphaFoldDB" id="A0A518CIH7"/>
<dbReference type="GO" id="GO:0009052">
    <property type="term" value="P:pentose-phosphate shunt, non-oxidative branch"/>
    <property type="evidence" value="ECO:0007669"/>
    <property type="project" value="UniProtKB-UniRule"/>
</dbReference>
<evidence type="ECO:0000256" key="3">
    <source>
        <dbReference type="HAMAP-Rule" id="MF_00170"/>
    </source>
</evidence>
<dbReference type="NCBIfam" id="TIGR00021">
    <property type="entry name" value="rpiA"/>
    <property type="match status" value="1"/>
</dbReference>
<comment type="function">
    <text evidence="3">Catalyzes the reversible conversion of ribose-5-phosphate to ribulose 5-phosphate.</text>
</comment>
<dbReference type="Pfam" id="PF06026">
    <property type="entry name" value="Rib_5-P_isom_A"/>
    <property type="match status" value="1"/>
</dbReference>
<feature type="binding site" evidence="3">
    <location>
        <begin position="97"/>
        <end position="100"/>
    </location>
    <ligand>
        <name>substrate</name>
    </ligand>
</feature>
<dbReference type="NCBIfam" id="NF001924">
    <property type="entry name" value="PRK00702.1"/>
    <property type="match status" value="1"/>
</dbReference>
<accession>A0A518CIH7</accession>
<dbReference type="EMBL" id="CP036281">
    <property type="protein sequence ID" value="QDU79029.1"/>
    <property type="molecule type" value="Genomic_DNA"/>
</dbReference>
<evidence type="ECO:0000256" key="2">
    <source>
        <dbReference type="ARBA" id="ARBA00023235"/>
    </source>
</evidence>
<keyword evidence="2 3" id="KW-0413">Isomerase</keyword>
<evidence type="ECO:0000313" key="4">
    <source>
        <dbReference type="EMBL" id="QDU79029.1"/>
    </source>
</evidence>
<dbReference type="KEGG" id="plon:Pla110_07330"/>
<sequence>MFDVKNEKQLAAEAAVGLVKEGMIIGLGSGSTAAFAIEAIGKLVAGGMQLSGIPTSVASEVLAKEAGIPLTTLEENPVVDLTIDGADRFDDRLNLIKGGGGAMLREKIVASCSKRLVIITDAGKYANPLSGFPVPVEVVPFSHHPIALQFEEQGLRPVIRQREGAPFVTDEGNYILDLQIDQIDNPQELERKLDLPGVVGHGLFTGMADELFMGDGNSVQHFTRDPSST</sequence>
<dbReference type="CDD" id="cd01398">
    <property type="entry name" value="RPI_A"/>
    <property type="match status" value="1"/>
</dbReference>
<dbReference type="RefSeq" id="WP_144993324.1">
    <property type="nucleotide sequence ID" value="NZ_CP036281.1"/>
</dbReference>
<feature type="binding site" evidence="3">
    <location>
        <begin position="29"/>
        <end position="32"/>
    </location>
    <ligand>
        <name>substrate</name>
    </ligand>
</feature>
<name>A0A518CIH7_9PLAN</name>
<dbReference type="Proteomes" id="UP000317178">
    <property type="component" value="Chromosome"/>
</dbReference>
<dbReference type="Gene3D" id="3.30.70.260">
    <property type="match status" value="1"/>
</dbReference>
<dbReference type="SUPFAM" id="SSF75445">
    <property type="entry name" value="D-ribose-5-phosphate isomerase (RpiA), lid domain"/>
    <property type="match status" value="1"/>
</dbReference>
<dbReference type="InterPro" id="IPR037171">
    <property type="entry name" value="NagB/RpiA_transferase-like"/>
</dbReference>
<dbReference type="GO" id="GO:0004751">
    <property type="term" value="F:ribose-5-phosphate isomerase activity"/>
    <property type="evidence" value="ECO:0007669"/>
    <property type="project" value="UniProtKB-UniRule"/>
</dbReference>
<dbReference type="InterPro" id="IPR020672">
    <property type="entry name" value="Ribose5P_isomerase_typA_subgr"/>
</dbReference>
<dbReference type="HAMAP" id="MF_00170">
    <property type="entry name" value="Rib_5P_isom_A"/>
    <property type="match status" value="1"/>
</dbReference>
<dbReference type="GO" id="GO:0006014">
    <property type="term" value="P:D-ribose metabolic process"/>
    <property type="evidence" value="ECO:0007669"/>
    <property type="project" value="TreeGrafter"/>
</dbReference>
<dbReference type="GO" id="GO:0005829">
    <property type="term" value="C:cytosol"/>
    <property type="evidence" value="ECO:0007669"/>
    <property type="project" value="TreeGrafter"/>
</dbReference>
<keyword evidence="5" id="KW-1185">Reference proteome</keyword>
<proteinExistence type="inferred from homology"/>
<feature type="binding site" evidence="3">
    <location>
        <position position="124"/>
    </location>
    <ligand>
        <name>substrate</name>
    </ligand>
</feature>
<dbReference type="EC" id="5.3.1.6" evidence="3"/>
<dbReference type="PANTHER" id="PTHR11934">
    <property type="entry name" value="RIBOSE-5-PHOSPHATE ISOMERASE"/>
    <property type="match status" value="1"/>
</dbReference>
<dbReference type="UniPathway" id="UPA00115">
    <property type="reaction ID" value="UER00412"/>
</dbReference>
<dbReference type="InterPro" id="IPR004788">
    <property type="entry name" value="Ribose5P_isomerase_type_A"/>
</dbReference>